<feature type="compositionally biased region" description="Polar residues" evidence="2">
    <location>
        <begin position="47"/>
        <end position="73"/>
    </location>
</feature>
<evidence type="ECO:0000256" key="2">
    <source>
        <dbReference type="SAM" id="MobiDB-lite"/>
    </source>
</evidence>
<feature type="compositionally biased region" description="Basic and acidic residues" evidence="2">
    <location>
        <begin position="132"/>
        <end position="188"/>
    </location>
</feature>
<gene>
    <name evidence="3" type="ORF">EIN_372260</name>
</gene>
<feature type="region of interest" description="Disordered" evidence="2">
    <location>
        <begin position="225"/>
        <end position="261"/>
    </location>
</feature>
<name>A0A0A1UFN7_ENTIV</name>
<dbReference type="RefSeq" id="XP_004259575.1">
    <property type="nucleotide sequence ID" value="XM_004259527.1"/>
</dbReference>
<feature type="compositionally biased region" description="Low complexity" evidence="2">
    <location>
        <begin position="232"/>
        <end position="251"/>
    </location>
</feature>
<dbReference type="GeneID" id="14891677"/>
<proteinExistence type="predicted"/>
<dbReference type="Proteomes" id="UP000014680">
    <property type="component" value="Unassembled WGS sequence"/>
</dbReference>
<evidence type="ECO:0000256" key="1">
    <source>
        <dbReference type="SAM" id="Coils"/>
    </source>
</evidence>
<sequence length="301" mass="34731">MSTKSAVCKSPKPMAPVSFDVFMSEMVFKQKKMGLCKEEVQNEGEKNSSIQSPALGNTQESKRPNSVQCNTPVKENAKRVTVLPRSKSHDLQNEEILSYKSPKSEKMTAMQDMLAKQLTMSLNPPPLPPKSYQKDKKEREKDKKQQEKENERLKEQKEKLDKKKKSDEKKAKQEKEIASQSQLKERSLPNRGKSYFREIKSVQYDGLGQLQREMSLEGITERLSPTDHFLVTNTPKTTTDTPRSKSKSPTPKKGDKHKLERERELMEQIITLEETARRLRKLVSKQQRTITNLKKKLNKVD</sequence>
<protein>
    <submittedName>
        <fullName evidence="3">Uncharacterized protein</fullName>
    </submittedName>
</protein>
<keyword evidence="1" id="KW-0175">Coiled coil</keyword>
<accession>A0A0A1UFN7</accession>
<feature type="coiled-coil region" evidence="1">
    <location>
        <begin position="262"/>
        <end position="296"/>
    </location>
</feature>
<feature type="region of interest" description="Disordered" evidence="2">
    <location>
        <begin position="39"/>
        <end position="196"/>
    </location>
</feature>
<evidence type="ECO:0000313" key="4">
    <source>
        <dbReference type="Proteomes" id="UP000014680"/>
    </source>
</evidence>
<reference evidence="3 4" key="1">
    <citation type="submission" date="2012-10" db="EMBL/GenBank/DDBJ databases">
        <authorList>
            <person name="Zafar N."/>
            <person name="Inman J."/>
            <person name="Hall N."/>
            <person name="Lorenzi H."/>
            <person name="Caler E."/>
        </authorList>
    </citation>
    <scope>NUCLEOTIDE SEQUENCE [LARGE SCALE GENOMIC DNA]</scope>
    <source>
        <strain evidence="3 4">IP1</strain>
    </source>
</reference>
<organism evidence="3 4">
    <name type="scientific">Entamoeba invadens IP1</name>
    <dbReference type="NCBI Taxonomy" id="370355"/>
    <lineage>
        <taxon>Eukaryota</taxon>
        <taxon>Amoebozoa</taxon>
        <taxon>Evosea</taxon>
        <taxon>Archamoebae</taxon>
        <taxon>Mastigamoebida</taxon>
        <taxon>Entamoebidae</taxon>
        <taxon>Entamoeba</taxon>
    </lineage>
</organism>
<evidence type="ECO:0000313" key="3">
    <source>
        <dbReference type="EMBL" id="ELP92804.1"/>
    </source>
</evidence>
<dbReference type="AlphaFoldDB" id="A0A0A1UFN7"/>
<dbReference type="EMBL" id="KB206332">
    <property type="protein sequence ID" value="ELP92804.1"/>
    <property type="molecule type" value="Genomic_DNA"/>
</dbReference>
<dbReference type="KEGG" id="eiv:EIN_372260"/>
<dbReference type="VEuPathDB" id="AmoebaDB:EIN_372260"/>
<keyword evidence="4" id="KW-1185">Reference proteome</keyword>